<comment type="similarity">
    <text evidence="1">Belongs to the cyclin family.</text>
</comment>
<dbReference type="AlphaFoldDB" id="A0A9P8NVQ3"/>
<reference evidence="4" key="1">
    <citation type="journal article" date="2021" name="Open Biol.">
        <title>Shared evolutionary footprints suggest mitochondrial oxidative damage underlies multiple complex I losses in fungi.</title>
        <authorList>
            <person name="Schikora-Tamarit M.A."/>
            <person name="Marcet-Houben M."/>
            <person name="Nosek J."/>
            <person name="Gabaldon T."/>
        </authorList>
    </citation>
    <scope>NUCLEOTIDE SEQUENCE</scope>
    <source>
        <strain evidence="4">CBS6075</strain>
    </source>
</reference>
<sequence length="364" mass="41433">MTSRLAVAQFLETRSQQSVVHEYRNDIHSHFLHLDFKYKQNPVPPPVQPQLAQNRFALLNSIFDVTEKLSWSYATFSLAVYLLDRYISKVLVHEKNFKLVGYCCLWIASKYNENKPKGKLINALIKRAGYELDRKPDFLRLELDIMSVLKWDVSLPTADYFVQFYTNSSQPNLKERHEGAMFLCELAHFDRSLLYSYTPSCIAVAAIVLTNMAAAGTTEKLDELQTGLLRHCLAVPSSIRAKYFNSGNRIFTHLTNMATSVHHKARGLELPYVSYAPHQSSPIQELVLYPNLPISPIASPIHHQRHSHTRTQSISSLRSRQFDSMGLPSPGTTPVSSAVGSQTITPIQMPLDLDERSVKRRRYV</sequence>
<dbReference type="Proteomes" id="UP000769157">
    <property type="component" value="Unassembled WGS sequence"/>
</dbReference>
<dbReference type="InterPro" id="IPR039361">
    <property type="entry name" value="Cyclin"/>
</dbReference>
<evidence type="ECO:0000259" key="3">
    <source>
        <dbReference type="SMART" id="SM00385"/>
    </source>
</evidence>
<protein>
    <recommendedName>
        <fullName evidence="3">Cyclin-like domain-containing protein</fullName>
    </recommendedName>
</protein>
<dbReference type="Pfam" id="PF00134">
    <property type="entry name" value="Cyclin_N"/>
    <property type="match status" value="1"/>
</dbReference>
<dbReference type="PANTHER" id="PTHR10177">
    <property type="entry name" value="CYCLINS"/>
    <property type="match status" value="1"/>
</dbReference>
<dbReference type="SUPFAM" id="SSF47954">
    <property type="entry name" value="Cyclin-like"/>
    <property type="match status" value="2"/>
</dbReference>
<dbReference type="CDD" id="cd20537">
    <property type="entry name" value="CYCLIN_CCNO-like_rpt2"/>
    <property type="match status" value="1"/>
</dbReference>
<evidence type="ECO:0000256" key="2">
    <source>
        <dbReference type="SAM" id="MobiDB-lite"/>
    </source>
</evidence>
<name>A0A9P8NVQ3_9ASCO</name>
<evidence type="ECO:0000313" key="4">
    <source>
        <dbReference type="EMBL" id="KAH3660117.1"/>
    </source>
</evidence>
<feature type="compositionally biased region" description="Polar residues" evidence="2">
    <location>
        <begin position="330"/>
        <end position="346"/>
    </location>
</feature>
<keyword evidence="1" id="KW-0195">Cyclin</keyword>
<dbReference type="OrthoDB" id="5590282at2759"/>
<dbReference type="EMBL" id="JAEUBE010000511">
    <property type="protein sequence ID" value="KAH3660117.1"/>
    <property type="molecule type" value="Genomic_DNA"/>
</dbReference>
<evidence type="ECO:0000256" key="1">
    <source>
        <dbReference type="RuleBase" id="RU000383"/>
    </source>
</evidence>
<dbReference type="CDD" id="cd20559">
    <property type="entry name" value="CYCLIN_ScCLN_like"/>
    <property type="match status" value="1"/>
</dbReference>
<dbReference type="InterPro" id="IPR013763">
    <property type="entry name" value="Cyclin-like_dom"/>
</dbReference>
<accession>A0A9P8NVQ3</accession>
<dbReference type="RefSeq" id="XP_046057828.1">
    <property type="nucleotide sequence ID" value="XM_046208706.1"/>
</dbReference>
<dbReference type="InterPro" id="IPR006671">
    <property type="entry name" value="Cyclin_N"/>
</dbReference>
<organism evidence="4 5">
    <name type="scientific">Ogataea philodendri</name>
    <dbReference type="NCBI Taxonomy" id="1378263"/>
    <lineage>
        <taxon>Eukaryota</taxon>
        <taxon>Fungi</taxon>
        <taxon>Dikarya</taxon>
        <taxon>Ascomycota</taxon>
        <taxon>Saccharomycotina</taxon>
        <taxon>Pichiomycetes</taxon>
        <taxon>Pichiales</taxon>
        <taxon>Pichiaceae</taxon>
        <taxon>Ogataea</taxon>
    </lineage>
</organism>
<reference evidence="4" key="2">
    <citation type="submission" date="2021-01" db="EMBL/GenBank/DDBJ databases">
        <authorList>
            <person name="Schikora-Tamarit M.A."/>
        </authorList>
    </citation>
    <scope>NUCLEOTIDE SEQUENCE</scope>
    <source>
        <strain evidence="4">CBS6075</strain>
    </source>
</reference>
<dbReference type="GeneID" id="70239286"/>
<evidence type="ECO:0000313" key="5">
    <source>
        <dbReference type="Proteomes" id="UP000769157"/>
    </source>
</evidence>
<dbReference type="Gene3D" id="1.10.472.10">
    <property type="entry name" value="Cyclin-like"/>
    <property type="match status" value="2"/>
</dbReference>
<keyword evidence="5" id="KW-1185">Reference proteome</keyword>
<feature type="domain" description="Cyclin-like" evidence="3">
    <location>
        <begin position="60"/>
        <end position="147"/>
    </location>
</feature>
<dbReference type="GO" id="GO:0016538">
    <property type="term" value="F:cyclin-dependent protein serine/threonine kinase regulator activity"/>
    <property type="evidence" value="ECO:0007669"/>
    <property type="project" value="UniProtKB-ARBA"/>
</dbReference>
<comment type="caution">
    <text evidence="4">The sequence shown here is derived from an EMBL/GenBank/DDBJ whole genome shotgun (WGS) entry which is preliminary data.</text>
</comment>
<feature type="region of interest" description="Disordered" evidence="2">
    <location>
        <begin position="325"/>
        <end position="364"/>
    </location>
</feature>
<dbReference type="InterPro" id="IPR036915">
    <property type="entry name" value="Cyclin-like_sf"/>
</dbReference>
<dbReference type="SMART" id="SM00385">
    <property type="entry name" value="CYCLIN"/>
    <property type="match status" value="1"/>
</dbReference>
<gene>
    <name evidence="4" type="ORF">OGAPHI_007322</name>
</gene>
<proteinExistence type="inferred from homology"/>